<protein>
    <recommendedName>
        <fullName evidence="3">Autotransporter domain-containing protein</fullName>
    </recommendedName>
</protein>
<reference evidence="1 2" key="1">
    <citation type="submission" date="2020-07" db="EMBL/GenBank/DDBJ databases">
        <title>Genomic Encyclopedia of Type Strains, Phase IV (KMG-IV): sequencing the most valuable type-strain genomes for metagenomic binning, comparative biology and taxonomic classification.</title>
        <authorList>
            <person name="Goeker M."/>
        </authorList>
    </citation>
    <scope>NUCLEOTIDE SEQUENCE [LARGE SCALE GENOMIC DNA]</scope>
    <source>
        <strain evidence="1 2">DSM 17721</strain>
    </source>
</reference>
<dbReference type="Proteomes" id="UP000525298">
    <property type="component" value="Unassembled WGS sequence"/>
</dbReference>
<name>A0A7W0HJH7_9BACT</name>
<dbReference type="GO" id="GO:0004190">
    <property type="term" value="F:aspartic-type endopeptidase activity"/>
    <property type="evidence" value="ECO:0007669"/>
    <property type="project" value="InterPro"/>
</dbReference>
<keyword evidence="2" id="KW-1185">Reference proteome</keyword>
<accession>A0A7W0HJH7</accession>
<evidence type="ECO:0008006" key="3">
    <source>
        <dbReference type="Google" id="ProtNLM"/>
    </source>
</evidence>
<evidence type="ECO:0000313" key="1">
    <source>
        <dbReference type="EMBL" id="MBA2880234.1"/>
    </source>
</evidence>
<evidence type="ECO:0000313" key="2">
    <source>
        <dbReference type="Proteomes" id="UP000525298"/>
    </source>
</evidence>
<dbReference type="EMBL" id="JACDUS010000001">
    <property type="protein sequence ID" value="MBA2880234.1"/>
    <property type="molecule type" value="Genomic_DNA"/>
</dbReference>
<organism evidence="1 2">
    <name type="scientific">Desulfosalsimonas propionicica</name>
    <dbReference type="NCBI Taxonomy" id="332175"/>
    <lineage>
        <taxon>Bacteria</taxon>
        <taxon>Pseudomonadati</taxon>
        <taxon>Thermodesulfobacteriota</taxon>
        <taxon>Desulfobacteria</taxon>
        <taxon>Desulfobacterales</taxon>
        <taxon>Desulfosalsimonadaceae</taxon>
        <taxon>Desulfosalsimonas</taxon>
    </lineage>
</organism>
<proteinExistence type="predicted"/>
<dbReference type="Gene3D" id="2.40.128.100">
    <property type="entry name" value="OPCA outer membrane adhesin/invasin"/>
    <property type="match status" value="1"/>
</dbReference>
<dbReference type="InterPro" id="IPR020080">
    <property type="entry name" value="OM_adhesin/peptidase_omptin"/>
</dbReference>
<comment type="caution">
    <text evidence="1">The sequence shown here is derived from an EMBL/GenBank/DDBJ whole genome shotgun (WGS) entry which is preliminary data.</text>
</comment>
<dbReference type="SUPFAM" id="SSF69917">
    <property type="entry name" value="OMPT-like"/>
    <property type="match status" value="1"/>
</dbReference>
<gene>
    <name evidence="1" type="ORF">HNR65_000541</name>
</gene>
<dbReference type="RefSeq" id="WP_181549888.1">
    <property type="nucleotide sequence ID" value="NZ_JACDUS010000001.1"/>
</dbReference>
<sequence length="239" mass="27087">MRYVSYEEDSIDIEIDGFMYGVSGEIAYHGISDGKAPLMSILSVELLAGEMDYDGGTWGGDSVKADTDDWIFQARELLGYDFFVKGNHLITPFVGIGYRYWNDEIDGIGGYEREIQYWYSPIGVQTLSRLSDQWTLGLSAEYDIFWTGRVKSHLSDVSPGFNDPSVSQDFGDGYGLRFSADFTRKFSDRYSMVIEPYITYWDIDDSDLATLRFQGVPVGRVYEPANETLSYGLRVSFGF</sequence>
<dbReference type="AlphaFoldDB" id="A0A7W0HJH7"/>